<dbReference type="GO" id="GO:0046872">
    <property type="term" value="F:metal ion binding"/>
    <property type="evidence" value="ECO:0007669"/>
    <property type="project" value="UniProtKB-KW"/>
</dbReference>
<organism evidence="7 8">
    <name type="scientific">Exophiala aquamarina CBS 119918</name>
    <dbReference type="NCBI Taxonomy" id="1182545"/>
    <lineage>
        <taxon>Eukaryota</taxon>
        <taxon>Fungi</taxon>
        <taxon>Dikarya</taxon>
        <taxon>Ascomycota</taxon>
        <taxon>Pezizomycotina</taxon>
        <taxon>Eurotiomycetes</taxon>
        <taxon>Chaetothyriomycetidae</taxon>
        <taxon>Chaetothyriales</taxon>
        <taxon>Herpotrichiellaceae</taxon>
        <taxon>Exophiala</taxon>
    </lineage>
</organism>
<sequence length="182" mass="20012">MASVITSNSTIVEPLTGGCYCGTITYTMKASPIFVNCCHCRNCQQLSGSAFALNIMIEASNVEITSTSRPKSTTEDERPAAQKNEQPKSGGGVRCPNPKCGSLLWGTHPFFSDKIIFLRAGTLKESDRIVPDAHFFIRSKHPWIVIPEGVRQFETLGGKNDPPLWSLEGKKRVHQVMTDNQA</sequence>
<evidence type="ECO:0000256" key="3">
    <source>
        <dbReference type="ARBA" id="ARBA00022833"/>
    </source>
</evidence>
<dbReference type="Gene3D" id="3.90.1590.10">
    <property type="entry name" value="glutathione-dependent formaldehyde- activating enzyme (gfa)"/>
    <property type="match status" value="1"/>
</dbReference>
<dbReference type="Proteomes" id="UP000027920">
    <property type="component" value="Unassembled WGS sequence"/>
</dbReference>
<keyword evidence="8" id="KW-1185">Reference proteome</keyword>
<dbReference type="GeneID" id="25275294"/>
<gene>
    <name evidence="7" type="ORF">A1O9_00342</name>
</gene>
<name>A0A072Q398_9EURO</name>
<proteinExistence type="inferred from homology"/>
<reference evidence="7 8" key="1">
    <citation type="submission" date="2013-03" db="EMBL/GenBank/DDBJ databases">
        <title>The Genome Sequence of Exophiala aquamarina CBS 119918.</title>
        <authorList>
            <consortium name="The Broad Institute Genomics Platform"/>
            <person name="Cuomo C."/>
            <person name="de Hoog S."/>
            <person name="Gorbushina A."/>
            <person name="Walker B."/>
            <person name="Young S.K."/>
            <person name="Zeng Q."/>
            <person name="Gargeya S."/>
            <person name="Fitzgerald M."/>
            <person name="Haas B."/>
            <person name="Abouelleil A."/>
            <person name="Allen A.W."/>
            <person name="Alvarado L."/>
            <person name="Arachchi H.M."/>
            <person name="Berlin A.M."/>
            <person name="Chapman S.B."/>
            <person name="Gainer-Dewar J."/>
            <person name="Goldberg J."/>
            <person name="Griggs A."/>
            <person name="Gujja S."/>
            <person name="Hansen M."/>
            <person name="Howarth C."/>
            <person name="Imamovic A."/>
            <person name="Ireland A."/>
            <person name="Larimer J."/>
            <person name="McCowan C."/>
            <person name="Murphy C."/>
            <person name="Pearson M."/>
            <person name="Poon T.W."/>
            <person name="Priest M."/>
            <person name="Roberts A."/>
            <person name="Saif S."/>
            <person name="Shea T."/>
            <person name="Sisk P."/>
            <person name="Sykes S."/>
            <person name="Wortman J."/>
            <person name="Nusbaum C."/>
            <person name="Birren B."/>
        </authorList>
    </citation>
    <scope>NUCLEOTIDE SEQUENCE [LARGE SCALE GENOMIC DNA]</scope>
    <source>
        <strain evidence="7 8">CBS 119918</strain>
    </source>
</reference>
<evidence type="ECO:0000256" key="5">
    <source>
        <dbReference type="SAM" id="MobiDB-lite"/>
    </source>
</evidence>
<dbReference type="VEuPathDB" id="FungiDB:A1O9_00342"/>
<dbReference type="PANTHER" id="PTHR33337:SF33">
    <property type="entry name" value="CENP-V_GFA DOMAIN-CONTAINING PROTEIN"/>
    <property type="match status" value="1"/>
</dbReference>
<comment type="caution">
    <text evidence="7">The sequence shown here is derived from an EMBL/GenBank/DDBJ whole genome shotgun (WGS) entry which is preliminary data.</text>
</comment>
<feature type="region of interest" description="Disordered" evidence="5">
    <location>
        <begin position="65"/>
        <end position="94"/>
    </location>
</feature>
<evidence type="ECO:0000259" key="6">
    <source>
        <dbReference type="PROSITE" id="PS51891"/>
    </source>
</evidence>
<comment type="similarity">
    <text evidence="1">Belongs to the Gfa family.</text>
</comment>
<protein>
    <recommendedName>
        <fullName evidence="6">CENP-V/GFA domain-containing protein</fullName>
    </recommendedName>
</protein>
<dbReference type="PROSITE" id="PS51891">
    <property type="entry name" value="CENP_V_GFA"/>
    <property type="match status" value="1"/>
</dbReference>
<dbReference type="OrthoDB" id="4112487at2759"/>
<keyword evidence="3" id="KW-0862">Zinc</keyword>
<keyword evidence="4" id="KW-0456">Lyase</keyword>
<dbReference type="EMBL" id="AMGV01000001">
    <property type="protein sequence ID" value="KEF62370.1"/>
    <property type="molecule type" value="Genomic_DNA"/>
</dbReference>
<dbReference type="AlphaFoldDB" id="A0A072Q398"/>
<dbReference type="RefSeq" id="XP_013264960.1">
    <property type="nucleotide sequence ID" value="XM_013409506.1"/>
</dbReference>
<dbReference type="Pfam" id="PF04828">
    <property type="entry name" value="GFA"/>
    <property type="match status" value="1"/>
</dbReference>
<dbReference type="SUPFAM" id="SSF51316">
    <property type="entry name" value="Mss4-like"/>
    <property type="match status" value="1"/>
</dbReference>
<feature type="domain" description="CENP-V/GFA" evidence="6">
    <location>
        <begin position="15"/>
        <end position="154"/>
    </location>
</feature>
<dbReference type="PANTHER" id="PTHR33337">
    <property type="entry name" value="GFA DOMAIN-CONTAINING PROTEIN"/>
    <property type="match status" value="1"/>
</dbReference>
<dbReference type="STRING" id="1182545.A0A072Q398"/>
<keyword evidence="2" id="KW-0479">Metal-binding</keyword>
<dbReference type="InterPro" id="IPR006913">
    <property type="entry name" value="CENP-V/GFA"/>
</dbReference>
<evidence type="ECO:0000256" key="4">
    <source>
        <dbReference type="ARBA" id="ARBA00023239"/>
    </source>
</evidence>
<evidence type="ECO:0000313" key="7">
    <source>
        <dbReference type="EMBL" id="KEF62370.1"/>
    </source>
</evidence>
<evidence type="ECO:0000256" key="1">
    <source>
        <dbReference type="ARBA" id="ARBA00005495"/>
    </source>
</evidence>
<accession>A0A072Q398</accession>
<evidence type="ECO:0000256" key="2">
    <source>
        <dbReference type="ARBA" id="ARBA00022723"/>
    </source>
</evidence>
<dbReference type="HOGENOM" id="CLU_055491_6_1_1"/>
<evidence type="ECO:0000313" key="8">
    <source>
        <dbReference type="Proteomes" id="UP000027920"/>
    </source>
</evidence>
<dbReference type="GO" id="GO:0016846">
    <property type="term" value="F:carbon-sulfur lyase activity"/>
    <property type="evidence" value="ECO:0007669"/>
    <property type="project" value="InterPro"/>
</dbReference>
<dbReference type="InterPro" id="IPR011057">
    <property type="entry name" value="Mss4-like_sf"/>
</dbReference>